<dbReference type="RefSeq" id="WP_176063744.1">
    <property type="nucleotide sequence ID" value="NZ_BJTG01000002.1"/>
</dbReference>
<comment type="caution">
    <text evidence="1">The sequence shown here is derived from an EMBL/GenBank/DDBJ whole genome shotgun (WGS) entry which is preliminary data.</text>
</comment>
<dbReference type="PROSITE" id="PS51257">
    <property type="entry name" value="PROKAR_LIPOPROTEIN"/>
    <property type="match status" value="1"/>
</dbReference>
<reference evidence="2" key="1">
    <citation type="journal article" date="2020" name="Appl. Environ. Microbiol.">
        <title>Diazotrophic Anaeromyxobacter Isolates from Soils.</title>
        <authorList>
            <person name="Masuda Y."/>
            <person name="Yamanaka H."/>
            <person name="Xu Z.X."/>
            <person name="Shiratori Y."/>
            <person name="Aono T."/>
            <person name="Amachi S."/>
            <person name="Senoo K."/>
            <person name="Itoh H."/>
        </authorList>
    </citation>
    <scope>NUCLEOTIDE SEQUENCE [LARGE SCALE GENOMIC DNA]</scope>
    <source>
        <strain evidence="2">R267</strain>
    </source>
</reference>
<gene>
    <name evidence="1" type="ORF">AMYX_10920</name>
</gene>
<keyword evidence="2" id="KW-1185">Reference proteome</keyword>
<organism evidence="1 2">
    <name type="scientific">Anaeromyxobacter diazotrophicus</name>
    <dbReference type="NCBI Taxonomy" id="2590199"/>
    <lineage>
        <taxon>Bacteria</taxon>
        <taxon>Pseudomonadati</taxon>
        <taxon>Myxococcota</taxon>
        <taxon>Myxococcia</taxon>
        <taxon>Myxococcales</taxon>
        <taxon>Cystobacterineae</taxon>
        <taxon>Anaeromyxobacteraceae</taxon>
        <taxon>Anaeromyxobacter</taxon>
    </lineage>
</organism>
<dbReference type="Proteomes" id="UP000503640">
    <property type="component" value="Unassembled WGS sequence"/>
</dbReference>
<evidence type="ECO:0000313" key="1">
    <source>
        <dbReference type="EMBL" id="GEJ56351.1"/>
    </source>
</evidence>
<protein>
    <recommendedName>
        <fullName evidence="3">Peptidase MA-like domain-containing protein</fullName>
    </recommendedName>
</protein>
<dbReference type="EMBL" id="BJTG01000002">
    <property type="protein sequence ID" value="GEJ56351.1"/>
    <property type="molecule type" value="Genomic_DNA"/>
</dbReference>
<sequence>MCPRAAAALLCALAACAPRVREAPPARVEAVAVGGATVRLEYGPQDEREARRVAAALAWAVPRAEQWGPLRAPVTIVLQPSHAALEAAVHRPGYPWLRAWARYDAIELQSPRTWNRFFPPAAAELEELLAHELTHCAMYQQAGSAWSWPWLEIPLWFREGMASVTAGQGYKRTRPAELRAFWARPSGGAADGVAGSAGGARAGAAGDPIADPEPLYQAQPELVYGAAHLAFQFLLDRYGADRVRQVLAGMREGHAFPGAFRRAIGLTPAEFEGEFRRYVAWQDWAGR</sequence>
<evidence type="ECO:0008006" key="3">
    <source>
        <dbReference type="Google" id="ProtNLM"/>
    </source>
</evidence>
<name>A0A7I9VIW7_9BACT</name>
<accession>A0A7I9VIW7</accession>
<proteinExistence type="predicted"/>
<evidence type="ECO:0000313" key="2">
    <source>
        <dbReference type="Proteomes" id="UP000503640"/>
    </source>
</evidence>
<dbReference type="AlphaFoldDB" id="A0A7I9VIW7"/>